<dbReference type="STRING" id="377629.TERTU_0512"/>
<evidence type="ECO:0000313" key="3">
    <source>
        <dbReference type="EMBL" id="ACR12798.1"/>
    </source>
</evidence>
<dbReference type="InterPro" id="IPR011330">
    <property type="entry name" value="Glyco_hydro/deAcase_b/a-brl"/>
</dbReference>
<keyword evidence="1" id="KW-0732">Signal</keyword>
<dbReference type="HOGENOM" id="CLU_1025623_0_0_6"/>
<evidence type="ECO:0000259" key="2">
    <source>
        <dbReference type="PROSITE" id="PS51677"/>
    </source>
</evidence>
<dbReference type="AlphaFoldDB" id="C5BN18"/>
<dbReference type="InterPro" id="IPR051398">
    <property type="entry name" value="Polysacch_Deacetylase"/>
</dbReference>
<dbReference type="Gene3D" id="3.20.20.370">
    <property type="entry name" value="Glycoside hydrolase/deacetylase"/>
    <property type="match status" value="1"/>
</dbReference>
<reference evidence="3 4" key="1">
    <citation type="journal article" date="2009" name="PLoS ONE">
        <title>The complete genome of Teredinibacter turnerae T7901: an intracellular endosymbiont of marine wood-boring bivalves (shipworms).</title>
        <authorList>
            <person name="Yang J.C."/>
            <person name="Madupu R."/>
            <person name="Durkin A.S."/>
            <person name="Ekborg N.A."/>
            <person name="Pedamallu C.S."/>
            <person name="Hostetler J.B."/>
            <person name="Radune D."/>
            <person name="Toms B.S."/>
            <person name="Henrissat B."/>
            <person name="Coutinho P.M."/>
            <person name="Schwarz S."/>
            <person name="Field L."/>
            <person name="Trindade-Silva A.E."/>
            <person name="Soares C.A.G."/>
            <person name="Elshahawi S."/>
            <person name="Hanora A."/>
            <person name="Schmidt E.W."/>
            <person name="Haygood M.G."/>
            <person name="Posfai J."/>
            <person name="Benner J."/>
            <person name="Madinger C."/>
            <person name="Nove J."/>
            <person name="Anton B."/>
            <person name="Chaudhary K."/>
            <person name="Foster J."/>
            <person name="Holman A."/>
            <person name="Kumar S."/>
            <person name="Lessard P.A."/>
            <person name="Luyten Y.A."/>
            <person name="Slatko B."/>
            <person name="Wood N."/>
            <person name="Wu B."/>
            <person name="Teplitski M."/>
            <person name="Mougous J.D."/>
            <person name="Ward N."/>
            <person name="Eisen J.A."/>
            <person name="Badger J.H."/>
            <person name="Distel D.L."/>
        </authorList>
    </citation>
    <scope>NUCLEOTIDE SEQUENCE [LARGE SCALE GENOMIC DNA]</scope>
    <source>
        <strain evidence="4">ATCC 39867 / T7901</strain>
    </source>
</reference>
<dbReference type="Pfam" id="PF01522">
    <property type="entry name" value="Polysacc_deac_1"/>
    <property type="match status" value="1"/>
</dbReference>
<dbReference type="InterPro" id="IPR002509">
    <property type="entry name" value="NODB_dom"/>
</dbReference>
<dbReference type="SUPFAM" id="SSF88713">
    <property type="entry name" value="Glycoside hydrolase/deacetylase"/>
    <property type="match status" value="1"/>
</dbReference>
<dbReference type="PANTHER" id="PTHR34216">
    <property type="match status" value="1"/>
</dbReference>
<proteinExistence type="predicted"/>
<gene>
    <name evidence="3" type="ordered locus">TERTU_0512</name>
</gene>
<dbReference type="CDD" id="cd10967">
    <property type="entry name" value="CE4_GLA_like_6s"/>
    <property type="match status" value="1"/>
</dbReference>
<dbReference type="Proteomes" id="UP000009080">
    <property type="component" value="Chromosome"/>
</dbReference>
<dbReference type="GO" id="GO:0005975">
    <property type="term" value="P:carbohydrate metabolic process"/>
    <property type="evidence" value="ECO:0007669"/>
    <property type="project" value="InterPro"/>
</dbReference>
<sequence>MKPSQSRSMGKIKPCFYRRIFVLLLILFSAGSYGADSPWNGKSAAVSLTYDDALGVHIDNVAPVLAQNDLLATFYVTSNSWPLRSRLDDWRAIATSGHELGNHTLFHPCAGDKPGREWLNKELYLNEWSEQRYIGNLNINNTLLQALDGKTERSFAYPCGDTEVAGKSYVETITPMFTAARMVGGTPPTIDKVDLMRIPSHMVMGDSAEKLISLVEAGIKNHTWVVFLFHGVGGEHGLNVSKEAHAELVNYLGKHKKDVWIAPVTDIANYVKDKQKAKK</sequence>
<dbReference type="eggNOG" id="COG0726">
    <property type="taxonomic scope" value="Bacteria"/>
</dbReference>
<evidence type="ECO:0000256" key="1">
    <source>
        <dbReference type="ARBA" id="ARBA00022729"/>
    </source>
</evidence>
<dbReference type="PANTHER" id="PTHR34216:SF11">
    <property type="entry name" value="CHITOOLIGOSACCHARIDE DEACETYLASE"/>
    <property type="match status" value="1"/>
</dbReference>
<accession>C5BN18</accession>
<organism evidence="3 4">
    <name type="scientific">Teredinibacter turnerae (strain ATCC 39867 / T7901)</name>
    <dbReference type="NCBI Taxonomy" id="377629"/>
    <lineage>
        <taxon>Bacteria</taxon>
        <taxon>Pseudomonadati</taxon>
        <taxon>Pseudomonadota</taxon>
        <taxon>Gammaproteobacteria</taxon>
        <taxon>Cellvibrionales</taxon>
        <taxon>Cellvibrionaceae</taxon>
        <taxon>Teredinibacter</taxon>
    </lineage>
</organism>
<dbReference type="PROSITE" id="PS51677">
    <property type="entry name" value="NODB"/>
    <property type="match status" value="1"/>
</dbReference>
<dbReference type="KEGG" id="ttu:TERTU_0512"/>
<keyword evidence="4" id="KW-1185">Reference proteome</keyword>
<dbReference type="EMBL" id="CP001614">
    <property type="protein sequence ID" value="ACR12798.1"/>
    <property type="molecule type" value="Genomic_DNA"/>
</dbReference>
<protein>
    <submittedName>
        <fullName evidence="3">Polysaccharide deacetylase family protein</fullName>
    </submittedName>
</protein>
<evidence type="ECO:0000313" key="4">
    <source>
        <dbReference type="Proteomes" id="UP000009080"/>
    </source>
</evidence>
<name>C5BN18_TERTT</name>
<dbReference type="GO" id="GO:0016810">
    <property type="term" value="F:hydrolase activity, acting on carbon-nitrogen (but not peptide) bonds"/>
    <property type="evidence" value="ECO:0007669"/>
    <property type="project" value="InterPro"/>
</dbReference>
<feature type="domain" description="NodB homology" evidence="2">
    <location>
        <begin position="44"/>
        <end position="279"/>
    </location>
</feature>